<proteinExistence type="predicted"/>
<name>A0A2K5PTF4_CEBIM</name>
<reference evidence="2" key="1">
    <citation type="submission" date="2025-08" db="UniProtKB">
        <authorList>
            <consortium name="Ensembl"/>
        </authorList>
    </citation>
    <scope>IDENTIFICATION</scope>
</reference>
<evidence type="ECO:0000313" key="2">
    <source>
        <dbReference type="Ensembl" id="ENSCCAP00000006901.1"/>
    </source>
</evidence>
<keyword evidence="1" id="KW-0732">Signal</keyword>
<protein>
    <recommendedName>
        <fullName evidence="4">Secreted protein</fullName>
    </recommendedName>
</protein>
<feature type="signal peptide" evidence="1">
    <location>
        <begin position="1"/>
        <end position="24"/>
    </location>
</feature>
<dbReference type="Ensembl" id="ENSCCAT00000024267.1">
    <property type="protein sequence ID" value="ENSCCAP00000006901.1"/>
    <property type="gene ID" value="ENSCCAG00000021193.1"/>
</dbReference>
<dbReference type="Proteomes" id="UP000233040">
    <property type="component" value="Unassembled WGS sequence"/>
</dbReference>
<keyword evidence="3" id="KW-1185">Reference proteome</keyword>
<accession>A0A2K5PTF4</accession>
<reference evidence="2" key="2">
    <citation type="submission" date="2025-09" db="UniProtKB">
        <authorList>
            <consortium name="Ensembl"/>
        </authorList>
    </citation>
    <scope>IDENTIFICATION</scope>
</reference>
<dbReference type="OMA" id="NENHCKE"/>
<sequence>MVIMFSPCLAVTAVIGSCCQNCLSDNENHCKEEDPTRSYGDRLFQALKYPHEILFDWWFWIRLITDYPGALKTTSAWVILTYKN</sequence>
<feature type="chain" id="PRO_5014426830" description="Secreted protein" evidence="1">
    <location>
        <begin position="25"/>
        <end position="84"/>
    </location>
</feature>
<evidence type="ECO:0008006" key="4">
    <source>
        <dbReference type="Google" id="ProtNLM"/>
    </source>
</evidence>
<dbReference type="AlphaFoldDB" id="A0A2K5PTF4"/>
<evidence type="ECO:0000256" key="1">
    <source>
        <dbReference type="SAM" id="SignalP"/>
    </source>
</evidence>
<evidence type="ECO:0000313" key="3">
    <source>
        <dbReference type="Proteomes" id="UP000233040"/>
    </source>
</evidence>
<dbReference type="GeneTree" id="ENSGT00910000146898"/>
<organism evidence="2 3">
    <name type="scientific">Cebus imitator</name>
    <name type="common">Panamanian white-faced capuchin</name>
    <name type="synonym">Cebus capucinus imitator</name>
    <dbReference type="NCBI Taxonomy" id="2715852"/>
    <lineage>
        <taxon>Eukaryota</taxon>
        <taxon>Metazoa</taxon>
        <taxon>Chordata</taxon>
        <taxon>Craniata</taxon>
        <taxon>Vertebrata</taxon>
        <taxon>Euteleostomi</taxon>
        <taxon>Mammalia</taxon>
        <taxon>Eutheria</taxon>
        <taxon>Euarchontoglires</taxon>
        <taxon>Primates</taxon>
        <taxon>Haplorrhini</taxon>
        <taxon>Platyrrhini</taxon>
        <taxon>Cebidae</taxon>
        <taxon>Cebinae</taxon>
        <taxon>Cebus</taxon>
    </lineage>
</organism>